<comment type="similarity">
    <text evidence="1">Belongs to the Nudix hydrolase family.</text>
</comment>
<dbReference type="SUPFAM" id="SSF55811">
    <property type="entry name" value="Nudix"/>
    <property type="match status" value="1"/>
</dbReference>
<dbReference type="InterPro" id="IPR000086">
    <property type="entry name" value="NUDIX_hydrolase_dom"/>
</dbReference>
<comment type="caution">
    <text evidence="3">The sequence shown here is derived from an EMBL/GenBank/DDBJ whole genome shotgun (WGS) entry which is preliminary data.</text>
</comment>
<dbReference type="PANTHER" id="PTHR43736:SF1">
    <property type="entry name" value="DIHYDRONEOPTERIN TRIPHOSPHATE DIPHOSPHATASE"/>
    <property type="match status" value="1"/>
</dbReference>
<protein>
    <submittedName>
        <fullName evidence="3">8-oxo-dGTP pyrophosphatase MutT (NUDIX family)</fullName>
    </submittedName>
</protein>
<dbReference type="PANTHER" id="PTHR43736">
    <property type="entry name" value="ADP-RIBOSE PYROPHOSPHATASE"/>
    <property type="match status" value="1"/>
</dbReference>
<dbReference type="Proteomes" id="UP000277671">
    <property type="component" value="Unassembled WGS sequence"/>
</dbReference>
<evidence type="ECO:0000256" key="1">
    <source>
        <dbReference type="ARBA" id="ARBA00005582"/>
    </source>
</evidence>
<proteinExistence type="inferred from homology"/>
<organism evidence="3 4">
    <name type="scientific">Micromonospora pisi</name>
    <dbReference type="NCBI Taxonomy" id="589240"/>
    <lineage>
        <taxon>Bacteria</taxon>
        <taxon>Bacillati</taxon>
        <taxon>Actinomycetota</taxon>
        <taxon>Actinomycetes</taxon>
        <taxon>Micromonosporales</taxon>
        <taxon>Micromonosporaceae</taxon>
        <taxon>Micromonospora</taxon>
    </lineage>
</organism>
<evidence type="ECO:0000313" key="4">
    <source>
        <dbReference type="Proteomes" id="UP000277671"/>
    </source>
</evidence>
<dbReference type="Pfam" id="PF00293">
    <property type="entry name" value="NUDIX"/>
    <property type="match status" value="1"/>
</dbReference>
<accession>A0A495JFY5</accession>
<dbReference type="PROSITE" id="PS51462">
    <property type="entry name" value="NUDIX"/>
    <property type="match status" value="1"/>
</dbReference>
<evidence type="ECO:0000259" key="2">
    <source>
        <dbReference type="PROSITE" id="PS51462"/>
    </source>
</evidence>
<reference evidence="3 4" key="1">
    <citation type="submission" date="2018-10" db="EMBL/GenBank/DDBJ databases">
        <title>Sequencing the genomes of 1000 actinobacteria strains.</title>
        <authorList>
            <person name="Klenk H.-P."/>
        </authorList>
    </citation>
    <scope>NUCLEOTIDE SEQUENCE [LARGE SCALE GENOMIC DNA]</scope>
    <source>
        <strain evidence="3 4">DSM 45175</strain>
    </source>
</reference>
<keyword evidence="4" id="KW-1185">Reference proteome</keyword>
<dbReference type="OrthoDB" id="129709at2"/>
<evidence type="ECO:0000313" key="3">
    <source>
        <dbReference type="EMBL" id="RKR87906.1"/>
    </source>
</evidence>
<gene>
    <name evidence="3" type="ORF">BDK92_2209</name>
</gene>
<feature type="domain" description="Nudix hydrolase" evidence="2">
    <location>
        <begin position="45"/>
        <end position="183"/>
    </location>
</feature>
<name>A0A495JFY5_9ACTN</name>
<dbReference type="InterPro" id="IPR015797">
    <property type="entry name" value="NUDIX_hydrolase-like_dom_sf"/>
</dbReference>
<dbReference type="EMBL" id="RBKT01000001">
    <property type="protein sequence ID" value="RKR87906.1"/>
    <property type="molecule type" value="Genomic_DNA"/>
</dbReference>
<sequence length="194" mass="20548">MIDMDEVAGTVGDYLDRYGTEHDRLAPLLAGIAQRSAITSRSTFTGHLTCSAILLDPAGRALHIHHNVLDRWLPPGGHLEPTDTSLLGAALREVEEETGLTAGDLVPLDRRPVDIDIHPIPANPGRGEPGHWHFDLCYAFTVGDAPELTLQTAEVGAAAWMPIGSAPLRAKLEQLGAAPAVVAQGAPSLAELPL</sequence>
<dbReference type="CDD" id="cd03674">
    <property type="entry name" value="NUDIX_Hydrolase"/>
    <property type="match status" value="1"/>
</dbReference>
<dbReference type="Gene3D" id="3.90.79.10">
    <property type="entry name" value="Nucleoside Triphosphate Pyrophosphohydrolase"/>
    <property type="match status" value="1"/>
</dbReference>
<dbReference type="RefSeq" id="WP_147456957.1">
    <property type="nucleotide sequence ID" value="NZ_RBKT01000001.1"/>
</dbReference>
<dbReference type="AlphaFoldDB" id="A0A495JFY5"/>